<dbReference type="InterPro" id="IPR011042">
    <property type="entry name" value="6-blade_b-propeller_TolB-like"/>
</dbReference>
<dbReference type="Gene3D" id="2.120.10.30">
    <property type="entry name" value="TolB, C-terminal domain"/>
    <property type="match status" value="1"/>
</dbReference>
<dbReference type="eggNOG" id="COG1653">
    <property type="taxonomic scope" value="Bacteria"/>
</dbReference>
<sequence>MGASACGDNAKKETAANVLDMNNVSNYQEQDLGRELGLKNAGMKIGLDSGNRLVLTEQREKDVYNVTADTNGKRVQEYKCDYTDINFTLDSQDNRYVIREKYGQIKEGDKKREVESSVVIYNSKGEKQKSFELGKRTYTDEQAGITDIAVDTKGNVYLLERREKVEVLNPDGKKIKDIEAKKIDFIEIDDKDNLLMGSSSGESGKSSVEIISLGQDKGKLLTELSAGHFMHEMKYSLVNKKLYFLAEKGIIACTPEGKTEGYVFDLKQSSLLDSGTYTNDFVFDKDNNIYILAFKMDNSSGENKSVSLFYKYSPSKEPGNAADQKTLSIYTRYSEKYLESAIAQFRKKYPDIKVDLKDFSAATISSSEDGPGDDEINRAQKAEEDYRKIVSTELMAGKGPDIVETEGLPYRRYIDKNCLENLSEVIKNDKSFDINNYKQNILNAFKYKNDLFVMPVNFSFASFAANKGIMDKEGISIDSSKWTWKDFLSLAQKITRDNDGDGKPDQYAMEKMSPEGIFSMVLLSEYNNFIDLDKKSCSFDSGEFIDLLNFTKGFSDMGVCSPKLDISELYKMLDPGTIGFMRSYFGTYQGVIQTQCLMNGEVEFYNMPSYSAQKTPNIIYEGRTYAINNNSKLKAEAWEFIKLLLSDEIQARDDMYQFPVSISALEKKAKSEIERNYMYMAYKDKGRKVRALNEEDVKMVNKMIDELELLPYVEEQASQIVLEGIKDFFSGKKSAQETAKLIQNKVSIYLNE</sequence>
<evidence type="ECO:0000313" key="2">
    <source>
        <dbReference type="Proteomes" id="UP000014155"/>
    </source>
</evidence>
<keyword evidence="1" id="KW-0762">Sugar transport</keyword>
<dbReference type="PATRIC" id="fig|1195236.3.peg.3076"/>
<keyword evidence="1" id="KW-0813">Transport</keyword>
<dbReference type="Gene3D" id="3.40.190.10">
    <property type="entry name" value="Periplasmic binding protein-like II"/>
    <property type="match status" value="1"/>
</dbReference>
<dbReference type="Proteomes" id="UP000014155">
    <property type="component" value="Unassembled WGS sequence"/>
</dbReference>
<gene>
    <name evidence="1" type="ORF">CTER_2754</name>
</gene>
<protein>
    <submittedName>
        <fullName evidence="1">ABC-type sugar transport system, periplasmic component</fullName>
    </submittedName>
</protein>
<dbReference type="AlphaFoldDB" id="S0FHX9"/>
<dbReference type="Pfam" id="PF13416">
    <property type="entry name" value="SBP_bac_8"/>
    <property type="match status" value="1"/>
</dbReference>
<dbReference type="STRING" id="1195236.CTER_2754"/>
<keyword evidence="2" id="KW-1185">Reference proteome</keyword>
<dbReference type="SUPFAM" id="SSF53850">
    <property type="entry name" value="Periplasmic binding protein-like II"/>
    <property type="match status" value="1"/>
</dbReference>
<dbReference type="InterPro" id="IPR050490">
    <property type="entry name" value="Bact_solute-bd_prot1"/>
</dbReference>
<dbReference type="PANTHER" id="PTHR43649:SF17">
    <property type="entry name" value="ABC TRANSPORTER SOLUTE BINDING PROTEIN-SUGAR TRANSPORT"/>
    <property type="match status" value="1"/>
</dbReference>
<dbReference type="SUPFAM" id="SSF63829">
    <property type="entry name" value="Calcium-dependent phosphotriesterase"/>
    <property type="match status" value="1"/>
</dbReference>
<reference evidence="1 2" key="1">
    <citation type="journal article" date="2013" name="Genome Announc.">
        <title>Draft Genome Sequence of the Cellulolytic, Mesophilic, Anaerobic Bacterium Clostridium termitidis Strain CT1112 (DSM 5398).</title>
        <authorList>
            <person name="Lal S."/>
            <person name="Ramachandran U."/>
            <person name="Zhang X."/>
            <person name="Munir R."/>
            <person name="Sparling R."/>
            <person name="Levin D.B."/>
        </authorList>
    </citation>
    <scope>NUCLEOTIDE SEQUENCE [LARGE SCALE GENOMIC DNA]</scope>
    <source>
        <strain evidence="1 2">CT1112</strain>
    </source>
</reference>
<dbReference type="EMBL" id="AORV01000038">
    <property type="protein sequence ID" value="EMS71410.1"/>
    <property type="molecule type" value="Genomic_DNA"/>
</dbReference>
<name>S0FHX9_RUMCE</name>
<proteinExistence type="predicted"/>
<dbReference type="PANTHER" id="PTHR43649">
    <property type="entry name" value="ARABINOSE-BINDING PROTEIN-RELATED"/>
    <property type="match status" value="1"/>
</dbReference>
<dbReference type="InterPro" id="IPR006059">
    <property type="entry name" value="SBP"/>
</dbReference>
<accession>S0FHX9</accession>
<comment type="caution">
    <text evidence="1">The sequence shown here is derived from an EMBL/GenBank/DDBJ whole genome shotgun (WGS) entry which is preliminary data.</text>
</comment>
<evidence type="ECO:0000313" key="1">
    <source>
        <dbReference type="EMBL" id="EMS71410.1"/>
    </source>
</evidence>
<organism evidence="1 2">
    <name type="scientific">Ruminiclostridium cellobioparum subsp. termitidis CT1112</name>
    <dbReference type="NCBI Taxonomy" id="1195236"/>
    <lineage>
        <taxon>Bacteria</taxon>
        <taxon>Bacillati</taxon>
        <taxon>Bacillota</taxon>
        <taxon>Clostridia</taxon>
        <taxon>Eubacteriales</taxon>
        <taxon>Oscillospiraceae</taxon>
        <taxon>Ruminiclostridium</taxon>
    </lineage>
</organism>